<dbReference type="AlphaFoldDB" id="A0A9P4JG18"/>
<sequence>MWYQLKTRVFSNCSYLPVHSSEDPEAPSKSTSLWSWRSCLAPRRVQNTLLLVFLVILIFALTRYTDIPVTLGEFVPPSNSSVVEMEHQHKEEKVEPVTAPVDGITVPDVKWTDFAYVQYVTNAHYLCNSLMILESLHRLGSEADRVMMYPQQWQIPADDRSNANFESKMLVKARNEYKTKLVPIEVQTSEYNNDPTWKDSYTKLLAFNLTEYKRVISLDSDATVTKHMDELFFLPSAPVAMPRAFWMDKFFLSSQLVVIEPSEFDWKRIQHAINHHAENDYDMDILNKMYGDSCTIIPHRRYDLMTGEFRSAHHEKYLGSKEEPWSARKAVAEASFIHFSDWPMPKPWLKPSADETERNQPKCKQTAEGGQDCEDRDVWLELRADFANRRQRICGHAFDGARGVRRDGISAAANRSKYEPIFPWEDEVKR</sequence>
<evidence type="ECO:0000313" key="3">
    <source>
        <dbReference type="EMBL" id="KAF2197624.1"/>
    </source>
</evidence>
<feature type="region of interest" description="Disordered" evidence="1">
    <location>
        <begin position="350"/>
        <end position="370"/>
    </location>
</feature>
<accession>A0A9P4JG18</accession>
<keyword evidence="4" id="KW-1185">Reference proteome</keyword>
<dbReference type="GO" id="GO:0016740">
    <property type="term" value="F:transferase activity"/>
    <property type="evidence" value="ECO:0007669"/>
    <property type="project" value="UniProtKB-KW"/>
</dbReference>
<keyword evidence="3" id="KW-0808">Transferase</keyword>
<evidence type="ECO:0000256" key="1">
    <source>
        <dbReference type="SAM" id="MobiDB-lite"/>
    </source>
</evidence>
<evidence type="ECO:0000313" key="4">
    <source>
        <dbReference type="Proteomes" id="UP000799536"/>
    </source>
</evidence>
<dbReference type="InterPro" id="IPR050587">
    <property type="entry name" value="GNT1/Glycosyltrans_8"/>
</dbReference>
<dbReference type="InterPro" id="IPR029044">
    <property type="entry name" value="Nucleotide-diphossugar_trans"/>
</dbReference>
<gene>
    <name evidence="3" type="ORF">GQ43DRAFT_444098</name>
</gene>
<proteinExistence type="predicted"/>
<keyword evidence="2" id="KW-1133">Transmembrane helix</keyword>
<dbReference type="Gene3D" id="3.90.550.10">
    <property type="entry name" value="Spore Coat Polysaccharide Biosynthesis Protein SpsA, Chain A"/>
    <property type="match status" value="1"/>
</dbReference>
<protein>
    <submittedName>
        <fullName evidence="3">Nucleotide-diphospho-sugar transferase</fullName>
    </submittedName>
</protein>
<evidence type="ECO:0000256" key="2">
    <source>
        <dbReference type="SAM" id="Phobius"/>
    </source>
</evidence>
<dbReference type="OrthoDB" id="2014201at2759"/>
<dbReference type="SUPFAM" id="SSF53448">
    <property type="entry name" value="Nucleotide-diphospho-sugar transferases"/>
    <property type="match status" value="1"/>
</dbReference>
<feature type="transmembrane region" description="Helical" evidence="2">
    <location>
        <begin position="47"/>
        <end position="64"/>
    </location>
</feature>
<dbReference type="EMBL" id="ML994215">
    <property type="protein sequence ID" value="KAF2197624.1"/>
    <property type="molecule type" value="Genomic_DNA"/>
</dbReference>
<name>A0A9P4JG18_9PLEO</name>
<comment type="caution">
    <text evidence="3">The sequence shown here is derived from an EMBL/GenBank/DDBJ whole genome shotgun (WGS) entry which is preliminary data.</text>
</comment>
<dbReference type="PANTHER" id="PTHR11183">
    <property type="entry name" value="GLYCOGENIN SUBFAMILY MEMBER"/>
    <property type="match status" value="1"/>
</dbReference>
<reference evidence="3" key="1">
    <citation type="journal article" date="2020" name="Stud. Mycol.">
        <title>101 Dothideomycetes genomes: a test case for predicting lifestyles and emergence of pathogens.</title>
        <authorList>
            <person name="Haridas S."/>
            <person name="Albert R."/>
            <person name="Binder M."/>
            <person name="Bloem J."/>
            <person name="Labutti K."/>
            <person name="Salamov A."/>
            <person name="Andreopoulos B."/>
            <person name="Baker S."/>
            <person name="Barry K."/>
            <person name="Bills G."/>
            <person name="Bluhm B."/>
            <person name="Cannon C."/>
            <person name="Castanera R."/>
            <person name="Culley D."/>
            <person name="Daum C."/>
            <person name="Ezra D."/>
            <person name="Gonzalez J."/>
            <person name="Henrissat B."/>
            <person name="Kuo A."/>
            <person name="Liang C."/>
            <person name="Lipzen A."/>
            <person name="Lutzoni F."/>
            <person name="Magnuson J."/>
            <person name="Mondo S."/>
            <person name="Nolan M."/>
            <person name="Ohm R."/>
            <person name="Pangilinan J."/>
            <person name="Park H.-J."/>
            <person name="Ramirez L."/>
            <person name="Alfaro M."/>
            <person name="Sun H."/>
            <person name="Tritt A."/>
            <person name="Yoshinaga Y."/>
            <person name="Zwiers L.-H."/>
            <person name="Turgeon B."/>
            <person name="Goodwin S."/>
            <person name="Spatafora J."/>
            <person name="Crous P."/>
            <person name="Grigoriev I."/>
        </authorList>
    </citation>
    <scope>NUCLEOTIDE SEQUENCE</scope>
    <source>
        <strain evidence="3">ATCC 74209</strain>
    </source>
</reference>
<organism evidence="3 4">
    <name type="scientific">Delitschia confertaspora ATCC 74209</name>
    <dbReference type="NCBI Taxonomy" id="1513339"/>
    <lineage>
        <taxon>Eukaryota</taxon>
        <taxon>Fungi</taxon>
        <taxon>Dikarya</taxon>
        <taxon>Ascomycota</taxon>
        <taxon>Pezizomycotina</taxon>
        <taxon>Dothideomycetes</taxon>
        <taxon>Pleosporomycetidae</taxon>
        <taxon>Pleosporales</taxon>
        <taxon>Delitschiaceae</taxon>
        <taxon>Delitschia</taxon>
    </lineage>
</organism>
<keyword evidence="2" id="KW-0472">Membrane</keyword>
<keyword evidence="2" id="KW-0812">Transmembrane</keyword>
<dbReference type="Proteomes" id="UP000799536">
    <property type="component" value="Unassembled WGS sequence"/>
</dbReference>